<keyword evidence="2" id="KW-1185">Reference proteome</keyword>
<proteinExistence type="predicted"/>
<comment type="caution">
    <text evidence="1">The sequence shown here is derived from an EMBL/GenBank/DDBJ whole genome shotgun (WGS) entry which is preliminary data.</text>
</comment>
<evidence type="ECO:0000313" key="1">
    <source>
        <dbReference type="EMBL" id="CAL1289948.1"/>
    </source>
</evidence>
<dbReference type="EMBL" id="CAXIEN010000257">
    <property type="protein sequence ID" value="CAL1289948.1"/>
    <property type="molecule type" value="Genomic_DNA"/>
</dbReference>
<dbReference type="Proteomes" id="UP001497382">
    <property type="component" value="Unassembled WGS sequence"/>
</dbReference>
<protein>
    <submittedName>
        <fullName evidence="1">Uncharacterized protein</fullName>
    </submittedName>
</protein>
<name>A0AAV2B126_9ARAC</name>
<organism evidence="1 2">
    <name type="scientific">Larinioides sclopetarius</name>
    <dbReference type="NCBI Taxonomy" id="280406"/>
    <lineage>
        <taxon>Eukaryota</taxon>
        <taxon>Metazoa</taxon>
        <taxon>Ecdysozoa</taxon>
        <taxon>Arthropoda</taxon>
        <taxon>Chelicerata</taxon>
        <taxon>Arachnida</taxon>
        <taxon>Araneae</taxon>
        <taxon>Araneomorphae</taxon>
        <taxon>Entelegynae</taxon>
        <taxon>Araneoidea</taxon>
        <taxon>Araneidae</taxon>
        <taxon>Larinioides</taxon>
    </lineage>
</organism>
<reference evidence="1 2" key="1">
    <citation type="submission" date="2024-04" db="EMBL/GenBank/DDBJ databases">
        <authorList>
            <person name="Rising A."/>
            <person name="Reimegard J."/>
            <person name="Sonavane S."/>
            <person name="Akerstrom W."/>
            <person name="Nylinder S."/>
            <person name="Hedman E."/>
            <person name="Kallberg Y."/>
        </authorList>
    </citation>
    <scope>NUCLEOTIDE SEQUENCE [LARGE SCALE GENOMIC DNA]</scope>
</reference>
<accession>A0AAV2B126</accession>
<sequence>MFALCAIKHSLKRNI</sequence>
<gene>
    <name evidence="1" type="ORF">LARSCL_LOCUS16217</name>
</gene>
<evidence type="ECO:0000313" key="2">
    <source>
        <dbReference type="Proteomes" id="UP001497382"/>
    </source>
</evidence>